<evidence type="ECO:0000313" key="5">
    <source>
        <dbReference type="EMBL" id="CAB4786559.1"/>
    </source>
</evidence>
<dbReference type="EMBL" id="CAFAAH010000040">
    <property type="protein sequence ID" value="CAB4791000.1"/>
    <property type="molecule type" value="Genomic_DNA"/>
</dbReference>
<feature type="domain" description="HTH luxR-type" evidence="2">
    <location>
        <begin position="158"/>
        <end position="223"/>
    </location>
</feature>
<evidence type="ECO:0000313" key="7">
    <source>
        <dbReference type="EMBL" id="CAB4872088.1"/>
    </source>
</evidence>
<evidence type="ECO:0000259" key="2">
    <source>
        <dbReference type="PROSITE" id="PS50043"/>
    </source>
</evidence>
<dbReference type="EMBL" id="CAFBLK010000158">
    <property type="protein sequence ID" value="CAB4872088.1"/>
    <property type="molecule type" value="Genomic_DNA"/>
</dbReference>
<dbReference type="SMART" id="SM00421">
    <property type="entry name" value="HTH_LUXR"/>
    <property type="match status" value="1"/>
</dbReference>
<feature type="domain" description="Response regulatory" evidence="3">
    <location>
        <begin position="15"/>
        <end position="130"/>
    </location>
</feature>
<dbReference type="PANTHER" id="PTHR43214">
    <property type="entry name" value="TWO-COMPONENT RESPONSE REGULATOR"/>
    <property type="match status" value="1"/>
</dbReference>
<keyword evidence="1" id="KW-0238">DNA-binding</keyword>
<dbReference type="SMART" id="SM00448">
    <property type="entry name" value="REC"/>
    <property type="match status" value="1"/>
</dbReference>
<dbReference type="InterPro" id="IPR001789">
    <property type="entry name" value="Sig_transdc_resp-reg_receiver"/>
</dbReference>
<dbReference type="SUPFAM" id="SSF52172">
    <property type="entry name" value="CheY-like"/>
    <property type="match status" value="1"/>
</dbReference>
<dbReference type="InterPro" id="IPR016032">
    <property type="entry name" value="Sig_transdc_resp-reg_C-effctor"/>
</dbReference>
<evidence type="ECO:0000313" key="6">
    <source>
        <dbReference type="EMBL" id="CAB4791000.1"/>
    </source>
</evidence>
<dbReference type="Pfam" id="PF00072">
    <property type="entry name" value="Response_reg"/>
    <property type="match status" value="1"/>
</dbReference>
<dbReference type="EMBL" id="CAFBOR010000154">
    <property type="protein sequence ID" value="CAB4993661.1"/>
    <property type="molecule type" value="Genomic_DNA"/>
</dbReference>
<dbReference type="EMBL" id="CAEZZU010000182">
    <property type="protein sequence ID" value="CAB4786559.1"/>
    <property type="molecule type" value="Genomic_DNA"/>
</dbReference>
<dbReference type="InterPro" id="IPR039420">
    <property type="entry name" value="WalR-like"/>
</dbReference>
<dbReference type="InterPro" id="IPR011006">
    <property type="entry name" value="CheY-like_superfamily"/>
</dbReference>
<evidence type="ECO:0000313" key="4">
    <source>
        <dbReference type="EMBL" id="CAB4648681.1"/>
    </source>
</evidence>
<evidence type="ECO:0000313" key="8">
    <source>
        <dbReference type="EMBL" id="CAB4993661.1"/>
    </source>
</evidence>
<protein>
    <submittedName>
        <fullName evidence="9">Unannotated protein</fullName>
    </submittedName>
</protein>
<dbReference type="Pfam" id="PF00196">
    <property type="entry name" value="GerE"/>
    <property type="match status" value="1"/>
</dbReference>
<sequence length="238" mass="25568">MTSQSNTDQASENIGLAIVDDHELLAQALGLAFSREGITPNIIAPSTEEHILESLTEQRPAIVLLDLMLGPIGSSLPLIEPILGLGAAVLIMTGEQDPIFWAECFEAGAADVLSKSIAFEDLIDRVTAIAAGNFSNAIQRRSELLTLLREHRRAQTVRMEAFERLTTRESEVLGLLIEGHSPEVISNETFVAVATVRSHIRSILTKLGVNSQLAAVAKANSAGWNNPNIGLESQTGKP</sequence>
<dbReference type="CDD" id="cd06170">
    <property type="entry name" value="LuxR_C_like"/>
    <property type="match status" value="1"/>
</dbReference>
<dbReference type="InterPro" id="IPR000792">
    <property type="entry name" value="Tscrpt_reg_LuxR_C"/>
</dbReference>
<evidence type="ECO:0000313" key="9">
    <source>
        <dbReference type="EMBL" id="CAB5018552.1"/>
    </source>
</evidence>
<dbReference type="PROSITE" id="PS50043">
    <property type="entry name" value="HTH_LUXR_2"/>
    <property type="match status" value="1"/>
</dbReference>
<reference evidence="9" key="1">
    <citation type="submission" date="2020-05" db="EMBL/GenBank/DDBJ databases">
        <authorList>
            <person name="Chiriac C."/>
            <person name="Salcher M."/>
            <person name="Ghai R."/>
            <person name="Kavagutti S V."/>
        </authorList>
    </citation>
    <scope>NUCLEOTIDE SEQUENCE</scope>
</reference>
<dbReference type="EMBL" id="CAEZWM010000017">
    <property type="protein sequence ID" value="CAB4648681.1"/>
    <property type="molecule type" value="Genomic_DNA"/>
</dbReference>
<accession>A0A6J7QVT9</accession>
<dbReference type="PROSITE" id="PS50110">
    <property type="entry name" value="RESPONSE_REGULATORY"/>
    <property type="match status" value="1"/>
</dbReference>
<dbReference type="GO" id="GO:0003677">
    <property type="term" value="F:DNA binding"/>
    <property type="evidence" value="ECO:0007669"/>
    <property type="project" value="UniProtKB-KW"/>
</dbReference>
<evidence type="ECO:0000259" key="3">
    <source>
        <dbReference type="PROSITE" id="PS50110"/>
    </source>
</evidence>
<dbReference type="AlphaFoldDB" id="A0A6J7QVT9"/>
<organism evidence="9">
    <name type="scientific">freshwater metagenome</name>
    <dbReference type="NCBI Taxonomy" id="449393"/>
    <lineage>
        <taxon>unclassified sequences</taxon>
        <taxon>metagenomes</taxon>
        <taxon>ecological metagenomes</taxon>
    </lineage>
</organism>
<dbReference type="PRINTS" id="PR00038">
    <property type="entry name" value="HTHLUXR"/>
</dbReference>
<name>A0A6J7QVT9_9ZZZZ</name>
<dbReference type="SUPFAM" id="SSF46894">
    <property type="entry name" value="C-terminal effector domain of the bipartite response regulators"/>
    <property type="match status" value="1"/>
</dbReference>
<dbReference type="Gene3D" id="3.40.50.2300">
    <property type="match status" value="1"/>
</dbReference>
<evidence type="ECO:0000256" key="1">
    <source>
        <dbReference type="ARBA" id="ARBA00023125"/>
    </source>
</evidence>
<dbReference type="EMBL" id="CAFBPF010000146">
    <property type="protein sequence ID" value="CAB5018552.1"/>
    <property type="molecule type" value="Genomic_DNA"/>
</dbReference>
<proteinExistence type="predicted"/>
<gene>
    <name evidence="4" type="ORF">UFOPK2242_00265</name>
    <name evidence="5" type="ORF">UFOPK2925_01153</name>
    <name evidence="6" type="ORF">UFOPK2996_00450</name>
    <name evidence="7" type="ORF">UFOPK3317_00945</name>
    <name evidence="8" type="ORF">UFOPK3974_01080</name>
    <name evidence="9" type="ORF">UFOPK4071_01097</name>
</gene>
<dbReference type="GO" id="GO:0006355">
    <property type="term" value="P:regulation of DNA-templated transcription"/>
    <property type="evidence" value="ECO:0007669"/>
    <property type="project" value="InterPro"/>
</dbReference>
<dbReference type="GO" id="GO:0000160">
    <property type="term" value="P:phosphorelay signal transduction system"/>
    <property type="evidence" value="ECO:0007669"/>
    <property type="project" value="InterPro"/>
</dbReference>